<keyword evidence="1" id="KW-0472">Membrane</keyword>
<evidence type="ECO:0000256" key="1">
    <source>
        <dbReference type="SAM" id="Phobius"/>
    </source>
</evidence>
<accession>C0R8N2</accession>
<name>C0R8N2_BORVA</name>
<sequence>MSCSQSICFLEDTLIYKFPSTNSFIVLILFGGKLVSFSILIF</sequence>
<feature type="transmembrane region" description="Helical" evidence="1">
    <location>
        <begin position="23"/>
        <end position="41"/>
    </location>
</feature>
<evidence type="ECO:0000313" key="2">
    <source>
        <dbReference type="EMBL" id="ACN52857.1"/>
    </source>
</evidence>
<gene>
    <name evidence="2" type="ORF">BVAVS116_E0001</name>
</gene>
<dbReference type="Proteomes" id="UP000006163">
    <property type="component" value="Plasmid VS116_lp25"/>
</dbReference>
<dbReference type="AlphaFoldDB" id="C0R8N2"/>
<proteinExistence type="predicted"/>
<keyword evidence="1" id="KW-0812">Transmembrane</keyword>
<keyword evidence="3" id="KW-1185">Reference proteome</keyword>
<protein>
    <submittedName>
        <fullName evidence="2">Uncharacterized protein</fullName>
    </submittedName>
</protein>
<keyword evidence="2" id="KW-0614">Plasmid</keyword>
<reference evidence="2 3" key="1">
    <citation type="journal article" date="2012" name="J. Bacteriol.">
        <title>Whole-Genome Sequences of Borrelia bissettii, Borrelia valaisiana, and Borrelia spielmanii.</title>
        <authorList>
            <person name="Schutzer S.E."/>
            <person name="Fraser-Liggett C.M."/>
            <person name="Qiu W.G."/>
            <person name="Kraiczy P."/>
            <person name="Mongodin E.F."/>
            <person name="Dunn J.J."/>
            <person name="Luft B.J."/>
            <person name="Casjens S.R."/>
        </authorList>
    </citation>
    <scope>NUCLEOTIDE SEQUENCE [LARGE SCALE GENOMIC DNA]</scope>
    <source>
        <strain evidence="2 3">VS116</strain>
        <plasmid evidence="2">VS116_lp25</plasmid>
    </source>
</reference>
<keyword evidence="1" id="KW-1133">Transmembrane helix</keyword>
<dbReference type="HOGENOM" id="CLU_3248112_0_0_12"/>
<geneLocation type="plasmid" evidence="2 3">
    <name>VS116_lp25</name>
</geneLocation>
<evidence type="ECO:0000313" key="3">
    <source>
        <dbReference type="Proteomes" id="UP000006163"/>
    </source>
</evidence>
<organism evidence="2 3">
    <name type="scientific">Borreliella valaisiana VS116</name>
    <dbReference type="NCBI Taxonomy" id="445987"/>
    <lineage>
        <taxon>Bacteria</taxon>
        <taxon>Pseudomonadati</taxon>
        <taxon>Spirochaetota</taxon>
        <taxon>Spirochaetia</taxon>
        <taxon>Spirochaetales</taxon>
        <taxon>Borreliaceae</taxon>
        <taxon>Borreliella</taxon>
    </lineage>
</organism>
<dbReference type="EMBL" id="CP001437">
    <property type="protein sequence ID" value="ACN52857.1"/>
    <property type="molecule type" value="Genomic_DNA"/>
</dbReference>